<dbReference type="Proteomes" id="UP000799757">
    <property type="component" value="Unassembled WGS sequence"/>
</dbReference>
<dbReference type="InterPro" id="IPR046347">
    <property type="entry name" value="bZIP_sf"/>
</dbReference>
<feature type="region of interest" description="Disordered" evidence="1">
    <location>
        <begin position="1"/>
        <end position="47"/>
    </location>
</feature>
<dbReference type="PANTHER" id="PTHR40618">
    <property type="entry name" value="B-ZIP TRANSCRIPTION FACTOR (EUROFUNG)-RELATED"/>
    <property type="match status" value="1"/>
</dbReference>
<dbReference type="AlphaFoldDB" id="A0A6A6XAH1"/>
<feature type="region of interest" description="Disordered" evidence="1">
    <location>
        <begin position="501"/>
        <end position="540"/>
    </location>
</feature>
<sequence>MTGSEGEGQPPRKRSRTSANSDEAGNKKSRGRPRVDTLDQTPADRRRTQIRVAQRAYRERKELTIKSLKEEKARLLFIVEQMNTCFLRFNESAFKSGLLQLNPVLGRELKRATESFVTLVKSASDQSMEVVDDADEDVLDPAAELHDAAQSARAEHRQPLPVPQHTSIGWGYTATLEESPRNTASSRNEPLQHSTFFHAPYDASNQLGLVRSKSRSMFLSSTTVGQIMDQSRSPTENTSRHQPLPFGLVDYSLGEQQRFSPPLDNNPQIFSVNIPSPRVSNLPSPPLLPNLSIKSLNPPWTYSYDETTFARRLTRASLETGFHLLSGANLRPAARNHVFKLSLPYMPIEKIRERFKLLLSRGTDEELDCWDAPFIHLGGAGTHYPRKDARGNVIPIPNSWTVRSIGPPCTKLVRLESITDSSKDHNLNIDLTGFEGEWFDAYDVQGYLEEVKGCHIDPKDSFTEVYVEVDEELEQEPESSGSLSFSKKVNLDFSGIPSASTYPSNSPSLSYGSGSEPSTSSRGTPTNSTGGMEPMLGQSDSPFGLDMGAGGFDFAKFNVNGIDHSSLYDQPLGLDLAPGFDANLNTTMAGFSPTTFDNMSNLGLDLMGGGAAQLPVVKPKQRKAVWFDVTKFIDEIITHGVCLGRAPGFRRKDVDVAFKAALIDRF</sequence>
<dbReference type="SUPFAM" id="SSF57959">
    <property type="entry name" value="Leucine zipper domain"/>
    <property type="match status" value="1"/>
</dbReference>
<gene>
    <name evidence="2" type="ORF">K505DRAFT_276815</name>
</gene>
<dbReference type="OrthoDB" id="3555317at2759"/>
<dbReference type="CDD" id="cd14688">
    <property type="entry name" value="bZIP_YAP"/>
    <property type="match status" value="1"/>
</dbReference>
<protein>
    <recommendedName>
        <fullName evidence="4">BZIP domain-containing protein</fullName>
    </recommendedName>
</protein>
<evidence type="ECO:0000256" key="1">
    <source>
        <dbReference type="SAM" id="MobiDB-lite"/>
    </source>
</evidence>
<feature type="compositionally biased region" description="Basic and acidic residues" evidence="1">
    <location>
        <begin position="146"/>
        <end position="158"/>
    </location>
</feature>
<evidence type="ECO:0000313" key="2">
    <source>
        <dbReference type="EMBL" id="KAF2793550.1"/>
    </source>
</evidence>
<reference evidence="2" key="1">
    <citation type="journal article" date="2020" name="Stud. Mycol.">
        <title>101 Dothideomycetes genomes: a test case for predicting lifestyles and emergence of pathogens.</title>
        <authorList>
            <person name="Haridas S."/>
            <person name="Albert R."/>
            <person name="Binder M."/>
            <person name="Bloem J."/>
            <person name="Labutti K."/>
            <person name="Salamov A."/>
            <person name="Andreopoulos B."/>
            <person name="Baker S."/>
            <person name="Barry K."/>
            <person name="Bills G."/>
            <person name="Bluhm B."/>
            <person name="Cannon C."/>
            <person name="Castanera R."/>
            <person name="Culley D."/>
            <person name="Daum C."/>
            <person name="Ezra D."/>
            <person name="Gonzalez J."/>
            <person name="Henrissat B."/>
            <person name="Kuo A."/>
            <person name="Liang C."/>
            <person name="Lipzen A."/>
            <person name="Lutzoni F."/>
            <person name="Magnuson J."/>
            <person name="Mondo S."/>
            <person name="Nolan M."/>
            <person name="Ohm R."/>
            <person name="Pangilinan J."/>
            <person name="Park H.-J."/>
            <person name="Ramirez L."/>
            <person name="Alfaro M."/>
            <person name="Sun H."/>
            <person name="Tritt A."/>
            <person name="Yoshinaga Y."/>
            <person name="Zwiers L.-H."/>
            <person name="Turgeon B."/>
            <person name="Goodwin S."/>
            <person name="Spatafora J."/>
            <person name="Crous P."/>
            <person name="Grigoriev I."/>
        </authorList>
    </citation>
    <scope>NUCLEOTIDE SEQUENCE</scope>
    <source>
        <strain evidence="2">CBS 109.77</strain>
    </source>
</reference>
<name>A0A6A6XAH1_9PLEO</name>
<dbReference type="PANTHER" id="PTHR40618:SF1">
    <property type="entry name" value="B-ZIP TRANSCRIPTION FACTOR (EUROFUNG)"/>
    <property type="match status" value="1"/>
</dbReference>
<proteinExistence type="predicted"/>
<feature type="compositionally biased region" description="Low complexity" evidence="1">
    <location>
        <begin position="503"/>
        <end position="526"/>
    </location>
</feature>
<dbReference type="GO" id="GO:0003700">
    <property type="term" value="F:DNA-binding transcription factor activity"/>
    <property type="evidence" value="ECO:0007669"/>
    <property type="project" value="InterPro"/>
</dbReference>
<dbReference type="Gene3D" id="1.20.5.170">
    <property type="match status" value="1"/>
</dbReference>
<evidence type="ECO:0008006" key="4">
    <source>
        <dbReference type="Google" id="ProtNLM"/>
    </source>
</evidence>
<feature type="compositionally biased region" description="Basic and acidic residues" evidence="1">
    <location>
        <begin position="33"/>
        <end position="47"/>
    </location>
</feature>
<keyword evidence="3" id="KW-1185">Reference proteome</keyword>
<accession>A0A6A6XAH1</accession>
<evidence type="ECO:0000313" key="3">
    <source>
        <dbReference type="Proteomes" id="UP000799757"/>
    </source>
</evidence>
<organism evidence="2 3">
    <name type="scientific">Melanomma pulvis-pyrius CBS 109.77</name>
    <dbReference type="NCBI Taxonomy" id="1314802"/>
    <lineage>
        <taxon>Eukaryota</taxon>
        <taxon>Fungi</taxon>
        <taxon>Dikarya</taxon>
        <taxon>Ascomycota</taxon>
        <taxon>Pezizomycotina</taxon>
        <taxon>Dothideomycetes</taxon>
        <taxon>Pleosporomycetidae</taxon>
        <taxon>Pleosporales</taxon>
        <taxon>Melanommataceae</taxon>
        <taxon>Melanomma</taxon>
    </lineage>
</organism>
<feature type="region of interest" description="Disordered" evidence="1">
    <location>
        <begin position="146"/>
        <end position="168"/>
    </location>
</feature>
<dbReference type="EMBL" id="MU001923">
    <property type="protein sequence ID" value="KAF2793550.1"/>
    <property type="molecule type" value="Genomic_DNA"/>
</dbReference>